<name>A0A8J3MZD0_9CHLR</name>
<feature type="domain" description="Aminotransferase class I/classII large" evidence="6">
    <location>
        <begin position="39"/>
        <end position="380"/>
    </location>
</feature>
<evidence type="ECO:0000256" key="3">
    <source>
        <dbReference type="ARBA" id="ARBA00022576"/>
    </source>
</evidence>
<dbReference type="AlphaFoldDB" id="A0A8J3MZD0"/>
<keyword evidence="5" id="KW-0663">Pyridoxal phosphate</keyword>
<evidence type="ECO:0000259" key="6">
    <source>
        <dbReference type="Pfam" id="PF00155"/>
    </source>
</evidence>
<dbReference type="Gene3D" id="3.40.640.10">
    <property type="entry name" value="Type I PLP-dependent aspartate aminotransferase-like (Major domain)"/>
    <property type="match status" value="1"/>
</dbReference>
<evidence type="ECO:0000256" key="2">
    <source>
        <dbReference type="ARBA" id="ARBA00007441"/>
    </source>
</evidence>
<comment type="similarity">
    <text evidence="2">Belongs to the class-I pyridoxal-phosphate-dependent aminotransferase family.</text>
</comment>
<dbReference type="SUPFAM" id="SSF53383">
    <property type="entry name" value="PLP-dependent transferases"/>
    <property type="match status" value="1"/>
</dbReference>
<dbReference type="Gene3D" id="3.90.1150.10">
    <property type="entry name" value="Aspartate Aminotransferase, domain 1"/>
    <property type="match status" value="1"/>
</dbReference>
<evidence type="ECO:0000256" key="1">
    <source>
        <dbReference type="ARBA" id="ARBA00001933"/>
    </source>
</evidence>
<dbReference type="EMBL" id="BNJK01000001">
    <property type="protein sequence ID" value="GHO90323.1"/>
    <property type="molecule type" value="Genomic_DNA"/>
</dbReference>
<reference evidence="7" key="1">
    <citation type="submission" date="2020-10" db="EMBL/GenBank/DDBJ databases">
        <title>Taxonomic study of unclassified bacteria belonging to the class Ktedonobacteria.</title>
        <authorList>
            <person name="Yabe S."/>
            <person name="Wang C.M."/>
            <person name="Zheng Y."/>
            <person name="Sakai Y."/>
            <person name="Cavaletti L."/>
            <person name="Monciardini P."/>
            <person name="Donadio S."/>
        </authorList>
    </citation>
    <scope>NUCLEOTIDE SEQUENCE</scope>
    <source>
        <strain evidence="7">ID150040</strain>
    </source>
</reference>
<proteinExistence type="inferred from homology"/>
<evidence type="ECO:0000256" key="4">
    <source>
        <dbReference type="ARBA" id="ARBA00022679"/>
    </source>
</evidence>
<dbReference type="CDD" id="cd00609">
    <property type="entry name" value="AAT_like"/>
    <property type="match status" value="1"/>
</dbReference>
<keyword evidence="4" id="KW-0808">Transferase</keyword>
<dbReference type="GO" id="GO:0030170">
    <property type="term" value="F:pyridoxal phosphate binding"/>
    <property type="evidence" value="ECO:0007669"/>
    <property type="project" value="InterPro"/>
</dbReference>
<dbReference type="Proteomes" id="UP000597444">
    <property type="component" value="Unassembled WGS sequence"/>
</dbReference>
<evidence type="ECO:0000313" key="7">
    <source>
        <dbReference type="EMBL" id="GHO90323.1"/>
    </source>
</evidence>
<dbReference type="InterPro" id="IPR004839">
    <property type="entry name" value="Aminotransferase_I/II_large"/>
</dbReference>
<protein>
    <submittedName>
        <fullName evidence="7">Aspartate aminotransferase</fullName>
    </submittedName>
</protein>
<keyword evidence="8" id="KW-1185">Reference proteome</keyword>
<dbReference type="InterPro" id="IPR050596">
    <property type="entry name" value="AspAT/PAT-like"/>
</dbReference>
<dbReference type="GO" id="GO:0008483">
    <property type="term" value="F:transaminase activity"/>
    <property type="evidence" value="ECO:0007669"/>
    <property type="project" value="UniProtKB-KW"/>
</dbReference>
<dbReference type="InterPro" id="IPR015424">
    <property type="entry name" value="PyrdxlP-dep_Trfase"/>
</dbReference>
<comment type="caution">
    <text evidence="7">The sequence shown here is derived from an EMBL/GenBank/DDBJ whole genome shotgun (WGS) entry which is preliminary data.</text>
</comment>
<organism evidence="7 8">
    <name type="scientific">Reticulibacter mediterranei</name>
    <dbReference type="NCBI Taxonomy" id="2778369"/>
    <lineage>
        <taxon>Bacteria</taxon>
        <taxon>Bacillati</taxon>
        <taxon>Chloroflexota</taxon>
        <taxon>Ktedonobacteria</taxon>
        <taxon>Ktedonobacterales</taxon>
        <taxon>Reticulibacteraceae</taxon>
        <taxon>Reticulibacter</taxon>
    </lineage>
</organism>
<accession>A0A8J3MZD0</accession>
<dbReference type="PANTHER" id="PTHR46383">
    <property type="entry name" value="ASPARTATE AMINOTRANSFERASE"/>
    <property type="match status" value="1"/>
</dbReference>
<comment type="cofactor">
    <cofactor evidence="1">
        <name>pyridoxal 5'-phosphate</name>
        <dbReference type="ChEBI" id="CHEBI:597326"/>
    </cofactor>
</comment>
<evidence type="ECO:0000313" key="8">
    <source>
        <dbReference type="Proteomes" id="UP000597444"/>
    </source>
</evidence>
<dbReference type="RefSeq" id="WP_220201293.1">
    <property type="nucleotide sequence ID" value="NZ_BNJK01000001.1"/>
</dbReference>
<dbReference type="GO" id="GO:0006520">
    <property type="term" value="P:amino acid metabolic process"/>
    <property type="evidence" value="ECO:0007669"/>
    <property type="project" value="InterPro"/>
</dbReference>
<gene>
    <name evidence="7" type="primary">aspC_1</name>
    <name evidence="7" type="ORF">KSF_003710</name>
</gene>
<keyword evidence="3 7" id="KW-0032">Aminotransferase</keyword>
<dbReference type="InterPro" id="IPR015422">
    <property type="entry name" value="PyrdxlP-dep_Trfase_small"/>
</dbReference>
<dbReference type="Pfam" id="PF00155">
    <property type="entry name" value="Aminotran_1_2"/>
    <property type="match status" value="1"/>
</dbReference>
<evidence type="ECO:0000256" key="5">
    <source>
        <dbReference type="ARBA" id="ARBA00022898"/>
    </source>
</evidence>
<dbReference type="InterPro" id="IPR015421">
    <property type="entry name" value="PyrdxlP-dep_Trfase_major"/>
</dbReference>
<sequence>MSVTRLTSITSIGVEQMGDLADSLQDPDVLRLENLDTDLRPPQSALDFTKLAVDDDNANSYLPFFGLDTLRQAATALVERQSGQRYDWKNECIITAGGLSGILNVLLAVLEPGDEVLMTDPIYVGLINRVRLAGGVPRFVPLIPSHDGWRLDMEALSKIDSGPVKAALLMSPSMPTGIVFNQEEWEALIAFCQRANCWLIDDSAMERILYDGRRVIHPGSFPGTREKVITVGAASKEYRMIGWRVGWVVGPAPIVADVARVSISNVVCQTGIAMGAVAKAINDPQDGIQNCVMEWQQRRDVLLEELHKLPVIPPHGGWSLLLDVSKLGFDSATASKHLLEKGKIAATPMRNWGSRNSDKYVRFVFANEPVSRLRGIARRIEKALS</sequence>